<organism evidence="2 3">
    <name type="scientific">Trichoglossum hirsutum</name>
    <dbReference type="NCBI Taxonomy" id="265104"/>
    <lineage>
        <taxon>Eukaryota</taxon>
        <taxon>Fungi</taxon>
        <taxon>Dikarya</taxon>
        <taxon>Ascomycota</taxon>
        <taxon>Pezizomycotina</taxon>
        <taxon>Geoglossomycetes</taxon>
        <taxon>Geoglossales</taxon>
        <taxon>Geoglossaceae</taxon>
        <taxon>Trichoglossum</taxon>
    </lineage>
</organism>
<accession>A0A9P8RTI5</accession>
<gene>
    <name evidence="2" type="ORF">GP486_000922</name>
</gene>
<protein>
    <recommendedName>
        <fullName evidence="1">Heterokaryon incompatibility domain-containing protein</fullName>
    </recommendedName>
</protein>
<dbReference type="PANTHER" id="PTHR24148:SF64">
    <property type="entry name" value="HETEROKARYON INCOMPATIBILITY DOMAIN-CONTAINING PROTEIN"/>
    <property type="match status" value="1"/>
</dbReference>
<dbReference type="AlphaFoldDB" id="A0A9P8RTI5"/>
<dbReference type="Pfam" id="PF26639">
    <property type="entry name" value="Het-6_barrel"/>
    <property type="match status" value="1"/>
</dbReference>
<dbReference type="Proteomes" id="UP000750711">
    <property type="component" value="Unassembled WGS sequence"/>
</dbReference>
<sequence>MASILRRIESFMPASVRLTSATRSRPVISEIPNSNPLTVPASNDTPSRPRYHHVPLKTRDNFRLLRFCQARGDGVHDSPLEGTLIEYSLEDNTEYECLSYTWGAQTLSHNIFLGGRPLPITANLDLALRNSQRAAETKLLWVDAICINQDDLEERSQQVQQMRTIFSRAKHVIAYLGEEMDGSQHIPDICRTILEGAIRWRQTNPLSHAPSKNFMFPEHFRAMGLPSYGDQAWTIFMGFLARPWFLRVWIVQEAVCARKLTFVCGSWTITREVLWTTVEVGTIHALPLCRISEPKFTEASSSRAHIMLMVELQSGGLVSDPRSPRPSLLDLARRSKHQKATDPRDNIYALLGLSNEHSTPGLQPDYTELATNTYRRFATHFVNTGDGARLLIEAAHSSGSDPELPSWVPDWSIHDDNIHYIPPPDNLDPDYLGNLGALPQPGGGLSTKMNVEPCGNRLSLQVYLIDTIERIGSAHLRYSHLVQGETSMAGLLAFCQELAGCIEEIGQMLNAGEAYPTGEPKAEVFCKTVLCNGRLGMRLGPDDYDHLRGPFRFLLVLTSLFRPSIRDEVRRLPESLFPLHDSFNEIMLFVTAAQQPCASMRRCLTRKAYIGQVPPTAQIGDTVCFVAGAPVPFLLRPRGGSEFSLLGQCYLHGFMKEEVLSMPEYRAQEITII</sequence>
<dbReference type="Pfam" id="PF06985">
    <property type="entry name" value="HET"/>
    <property type="match status" value="1"/>
</dbReference>
<evidence type="ECO:0000313" key="3">
    <source>
        <dbReference type="Proteomes" id="UP000750711"/>
    </source>
</evidence>
<dbReference type="PANTHER" id="PTHR24148">
    <property type="entry name" value="ANKYRIN REPEAT DOMAIN-CONTAINING PROTEIN 39 HOMOLOG-RELATED"/>
    <property type="match status" value="1"/>
</dbReference>
<dbReference type="InterPro" id="IPR052895">
    <property type="entry name" value="HetReg/Transcr_Mod"/>
</dbReference>
<evidence type="ECO:0000259" key="1">
    <source>
        <dbReference type="Pfam" id="PF06985"/>
    </source>
</evidence>
<dbReference type="InterPro" id="IPR010730">
    <property type="entry name" value="HET"/>
</dbReference>
<comment type="caution">
    <text evidence="2">The sequence shown here is derived from an EMBL/GenBank/DDBJ whole genome shotgun (WGS) entry which is preliminary data.</text>
</comment>
<feature type="domain" description="Heterokaryon incompatibility" evidence="1">
    <location>
        <begin position="95"/>
        <end position="253"/>
    </location>
</feature>
<name>A0A9P8RTI5_9PEZI</name>
<evidence type="ECO:0000313" key="2">
    <source>
        <dbReference type="EMBL" id="KAH0565682.1"/>
    </source>
</evidence>
<dbReference type="EMBL" id="JAGHQM010000069">
    <property type="protein sequence ID" value="KAH0565682.1"/>
    <property type="molecule type" value="Genomic_DNA"/>
</dbReference>
<reference evidence="2" key="1">
    <citation type="submission" date="2021-03" db="EMBL/GenBank/DDBJ databases">
        <title>Comparative genomics and phylogenomic investigation of the class Geoglossomycetes provide insights into ecological specialization and systematics.</title>
        <authorList>
            <person name="Melie T."/>
            <person name="Pirro S."/>
            <person name="Miller A.N."/>
            <person name="Quandt A."/>
        </authorList>
    </citation>
    <scope>NUCLEOTIDE SEQUENCE</scope>
    <source>
        <strain evidence="2">CAQ_001_2017</strain>
    </source>
</reference>
<proteinExistence type="predicted"/>
<keyword evidence="3" id="KW-1185">Reference proteome</keyword>